<keyword evidence="1" id="KW-0472">Membrane</keyword>
<comment type="caution">
    <text evidence="2">The sequence shown here is derived from an EMBL/GenBank/DDBJ whole genome shotgun (WGS) entry which is preliminary data.</text>
</comment>
<feature type="transmembrane region" description="Helical" evidence="1">
    <location>
        <begin position="53"/>
        <end position="77"/>
    </location>
</feature>
<sequence>MNIFLFISGILCFLLGIVHSFLGEYFIFKGKRKKGNLVPLKGGLELKERHLRILWATWHLASVFGWCIGAILMKIALSKNQQNIELVNFILQAIIYTMGMSSLLVLIGTKGKHPGWMVLLIIGILMIIGN</sequence>
<evidence type="ECO:0000313" key="3">
    <source>
        <dbReference type="Proteomes" id="UP000075663"/>
    </source>
</evidence>
<reference evidence="2 3" key="1">
    <citation type="submission" date="2016-01" db="EMBL/GenBank/DDBJ databases">
        <title>Genome sequencing of Roseivirga seohaensis SW-152.</title>
        <authorList>
            <person name="Selvaratnam C."/>
            <person name="Thevarajoo S."/>
            <person name="Goh K.M."/>
            <person name="Ee R."/>
            <person name="Chan K.-G."/>
            <person name="Chong C.S."/>
        </authorList>
    </citation>
    <scope>NUCLEOTIDE SEQUENCE [LARGE SCALE GENOMIC DNA]</scope>
    <source>
        <strain evidence="2 3">SW-152</strain>
    </source>
</reference>
<dbReference type="STRING" id="1914963.AWW67_10790"/>
<dbReference type="AlphaFoldDB" id="A0A150XMD2"/>
<evidence type="ECO:0000256" key="1">
    <source>
        <dbReference type="SAM" id="Phobius"/>
    </source>
</evidence>
<evidence type="ECO:0000313" key="2">
    <source>
        <dbReference type="EMBL" id="KYG79795.1"/>
    </source>
</evidence>
<proteinExistence type="predicted"/>
<keyword evidence="1" id="KW-0812">Transmembrane</keyword>
<organism evidence="2 3">
    <name type="scientific">Roseivirga seohaensis</name>
    <dbReference type="NCBI Taxonomy" id="1914963"/>
    <lineage>
        <taxon>Bacteria</taxon>
        <taxon>Pseudomonadati</taxon>
        <taxon>Bacteroidota</taxon>
        <taxon>Cytophagia</taxon>
        <taxon>Cytophagales</taxon>
        <taxon>Roseivirgaceae</taxon>
        <taxon>Roseivirga</taxon>
    </lineage>
</organism>
<feature type="transmembrane region" description="Helical" evidence="1">
    <location>
        <begin position="89"/>
        <end position="107"/>
    </location>
</feature>
<protein>
    <submittedName>
        <fullName evidence="2">Uncharacterized protein</fullName>
    </submittedName>
</protein>
<name>A0A150XMD2_9BACT</name>
<gene>
    <name evidence="2" type="ORF">AWW67_10790</name>
</gene>
<keyword evidence="1" id="KW-1133">Transmembrane helix</keyword>
<feature type="transmembrane region" description="Helical" evidence="1">
    <location>
        <begin position="113"/>
        <end position="129"/>
    </location>
</feature>
<dbReference type="Proteomes" id="UP000075663">
    <property type="component" value="Unassembled WGS sequence"/>
</dbReference>
<dbReference type="RefSeq" id="WP_062302794.1">
    <property type="nucleotide sequence ID" value="NZ_LRPB01000048.1"/>
</dbReference>
<accession>A0A150XMD2</accession>
<dbReference type="EMBL" id="LRPB01000048">
    <property type="protein sequence ID" value="KYG79795.1"/>
    <property type="molecule type" value="Genomic_DNA"/>
</dbReference>